<gene>
    <name evidence="2" type="ORF">T4E_12049</name>
</gene>
<proteinExistence type="predicted"/>
<evidence type="ECO:0000313" key="2">
    <source>
        <dbReference type="EMBL" id="KRY00790.1"/>
    </source>
</evidence>
<name>A0A0V0YKZ8_TRIPS</name>
<organism evidence="2 3">
    <name type="scientific">Trichinella pseudospiralis</name>
    <name type="common">Parasitic roundworm</name>
    <dbReference type="NCBI Taxonomy" id="6337"/>
    <lineage>
        <taxon>Eukaryota</taxon>
        <taxon>Metazoa</taxon>
        <taxon>Ecdysozoa</taxon>
        <taxon>Nematoda</taxon>
        <taxon>Enoplea</taxon>
        <taxon>Dorylaimia</taxon>
        <taxon>Trichinellida</taxon>
        <taxon>Trichinellidae</taxon>
        <taxon>Trichinella</taxon>
    </lineage>
</organism>
<evidence type="ECO:0000313" key="3">
    <source>
        <dbReference type="Proteomes" id="UP000054815"/>
    </source>
</evidence>
<feature type="transmembrane region" description="Helical" evidence="1">
    <location>
        <begin position="150"/>
        <end position="169"/>
    </location>
</feature>
<protein>
    <submittedName>
        <fullName evidence="2">Uncharacterized protein</fullName>
    </submittedName>
</protein>
<dbReference type="STRING" id="6337.A0A0V0YKZ8"/>
<sequence length="378" mass="44255">LFYQMHLFKKKMHSSKAISSKMRGRFYVWEKQRLQIFPLLGKSGIDWQPTDMKVKNRLPEDYFTLIVFYKNIFLNKKAIAYFVVHVQNLALLKHMTEDNSTEEFPVIIGAIRYSFGIVLLSLSMILHDLKITEFKSNELPSTMECLRKNLWVTFYISGQLLITLFMLFLCVDQLRAVIYLKRPNMPTSRLANISVFIIVCVTAIVASWPWISSFWISGNSSTSKNCILFKTIVEKFYVTLQITFVVFDMVTVCLYSTIVAILLKEHKNSVLVPLAKLRRASTIAKRIMIPLIFTVFLQTIPNLVAIFHYYLRNCRQLRNIFWEVKATFFPFSALLFFFTQTNLGKCWLEKAKAFFYKYFHREQRQQQVSTVATVAKCS</sequence>
<feature type="transmembrane region" description="Helical" evidence="1">
    <location>
        <begin position="236"/>
        <end position="263"/>
    </location>
</feature>
<dbReference type="EMBL" id="JYDU01000006">
    <property type="protein sequence ID" value="KRY00790.1"/>
    <property type="molecule type" value="Genomic_DNA"/>
</dbReference>
<reference evidence="2 3" key="1">
    <citation type="submission" date="2015-01" db="EMBL/GenBank/DDBJ databases">
        <title>Evolution of Trichinella species and genotypes.</title>
        <authorList>
            <person name="Korhonen P.K."/>
            <person name="Edoardo P."/>
            <person name="Giuseppe L.R."/>
            <person name="Gasser R.B."/>
        </authorList>
    </citation>
    <scope>NUCLEOTIDE SEQUENCE [LARGE SCALE GENOMIC DNA]</scope>
    <source>
        <strain evidence="2">ISS141</strain>
    </source>
</reference>
<dbReference type="AlphaFoldDB" id="A0A0V0YKZ8"/>
<accession>A0A0V0YKZ8</accession>
<feature type="transmembrane region" description="Helical" evidence="1">
    <location>
        <begin position="190"/>
        <end position="216"/>
    </location>
</feature>
<keyword evidence="1" id="KW-0812">Transmembrane</keyword>
<feature type="transmembrane region" description="Helical" evidence="1">
    <location>
        <begin position="331"/>
        <end position="348"/>
    </location>
</feature>
<keyword evidence="1" id="KW-1133">Transmembrane helix</keyword>
<dbReference type="Proteomes" id="UP000054815">
    <property type="component" value="Unassembled WGS sequence"/>
</dbReference>
<evidence type="ECO:0000256" key="1">
    <source>
        <dbReference type="SAM" id="Phobius"/>
    </source>
</evidence>
<feature type="non-terminal residue" evidence="2">
    <location>
        <position position="1"/>
    </location>
</feature>
<feature type="transmembrane region" description="Helical" evidence="1">
    <location>
        <begin position="104"/>
        <end position="126"/>
    </location>
</feature>
<feature type="transmembrane region" description="Helical" evidence="1">
    <location>
        <begin position="287"/>
        <end position="311"/>
    </location>
</feature>
<comment type="caution">
    <text evidence="2">The sequence shown here is derived from an EMBL/GenBank/DDBJ whole genome shotgun (WGS) entry which is preliminary data.</text>
</comment>
<keyword evidence="1" id="KW-0472">Membrane</keyword>